<dbReference type="CDD" id="cd00063">
    <property type="entry name" value="FN3"/>
    <property type="match status" value="4"/>
</dbReference>
<keyword evidence="2" id="KW-0378">Hydrolase</keyword>
<dbReference type="Pfam" id="PF00041">
    <property type="entry name" value="fn3"/>
    <property type="match status" value="3"/>
</dbReference>
<dbReference type="PRINTS" id="PR00014">
    <property type="entry name" value="FNTYPEIII"/>
</dbReference>
<evidence type="ECO:0000256" key="2">
    <source>
        <dbReference type="ARBA" id="ARBA00023295"/>
    </source>
</evidence>
<protein>
    <submittedName>
        <fullName evidence="5">Fibronectin type III domain-containing protein</fullName>
    </submittedName>
</protein>
<dbReference type="EMBL" id="JBHTLX010000028">
    <property type="protein sequence ID" value="MFD1250720.1"/>
    <property type="molecule type" value="Genomic_DNA"/>
</dbReference>
<name>A0ABW3W6I8_9ACTN</name>
<dbReference type="InterPro" id="IPR013783">
    <property type="entry name" value="Ig-like_fold"/>
</dbReference>
<dbReference type="SUPFAM" id="SSF49265">
    <property type="entry name" value="Fibronectin type III"/>
    <property type="match status" value="2"/>
</dbReference>
<dbReference type="Proteomes" id="UP001597229">
    <property type="component" value="Unassembled WGS sequence"/>
</dbReference>
<keyword evidence="3" id="KW-0624">Polysaccharide degradation</keyword>
<feature type="domain" description="Fibronectin type-III" evidence="4">
    <location>
        <begin position="233"/>
        <end position="330"/>
    </location>
</feature>
<organism evidence="5 6">
    <name type="scientific">Nocardioides ginsengisoli</name>
    <dbReference type="NCBI Taxonomy" id="363868"/>
    <lineage>
        <taxon>Bacteria</taxon>
        <taxon>Bacillati</taxon>
        <taxon>Actinomycetota</taxon>
        <taxon>Actinomycetes</taxon>
        <taxon>Propionibacteriales</taxon>
        <taxon>Nocardioidaceae</taxon>
        <taxon>Nocardioides</taxon>
    </lineage>
</organism>
<evidence type="ECO:0000256" key="3">
    <source>
        <dbReference type="ARBA" id="ARBA00023326"/>
    </source>
</evidence>
<accession>A0ABW3W6I8</accession>
<proteinExistence type="predicted"/>
<keyword evidence="1" id="KW-0677">Repeat</keyword>
<feature type="domain" description="Fibronectin type-III" evidence="4">
    <location>
        <begin position="135"/>
        <end position="232"/>
    </location>
</feature>
<dbReference type="InterPro" id="IPR003961">
    <property type="entry name" value="FN3_dom"/>
</dbReference>
<feature type="domain" description="Fibronectin type-III" evidence="4">
    <location>
        <begin position="36"/>
        <end position="134"/>
    </location>
</feature>
<keyword evidence="3" id="KW-0119">Carbohydrate metabolism</keyword>
<dbReference type="PANTHER" id="PTHR13817">
    <property type="entry name" value="TITIN"/>
    <property type="match status" value="1"/>
</dbReference>
<dbReference type="Gene3D" id="2.60.40.10">
    <property type="entry name" value="Immunoglobulins"/>
    <property type="match status" value="4"/>
</dbReference>
<dbReference type="InterPro" id="IPR050964">
    <property type="entry name" value="Striated_Muscle_Regulatory"/>
</dbReference>
<reference evidence="6" key="1">
    <citation type="journal article" date="2019" name="Int. J. Syst. Evol. Microbiol.">
        <title>The Global Catalogue of Microorganisms (GCM) 10K type strain sequencing project: providing services to taxonomists for standard genome sequencing and annotation.</title>
        <authorList>
            <consortium name="The Broad Institute Genomics Platform"/>
            <consortium name="The Broad Institute Genome Sequencing Center for Infectious Disease"/>
            <person name="Wu L."/>
            <person name="Ma J."/>
        </authorList>
    </citation>
    <scope>NUCLEOTIDE SEQUENCE [LARGE SCALE GENOMIC DNA]</scope>
    <source>
        <strain evidence="6">CCUG 52478</strain>
    </source>
</reference>
<sequence>MRDKSMGMLARLLAAVVTGLLLVAIGAPAHAVPVVKPSPPRAVQAVPADRAITVHWTAPARTGGAKVDRYAIQARQGQTGTWQAAGVVKAAARSWTTRGLVNGTTYGFRVRVHTPNGWSAWSPATYAVPRGLPGAPRFPEADGYLRGLGVYWEAPDANGSPIDRYRVEYSTDGATWTGGVSRTTAPTAEDPVRLTGLTPGTRYYVRVHAHNSAGFGPSSAAGPYRVFTTAGAVTGLAGVPGDGSVALTWDAPAADVAAGVPAATGYRVERSTDGTTWTELATPTATSYPATGLSNGTAYRFRVSARAANGKLGWGPGVVIQPGAPGTAPDAATGLQATSLRTGSQIDNVLTWTAPPNGTPPDYYVIERSVNGEPFEDVAVRFGVEYTDLNVNVGWIYTYRVVSHNAHGTSAASAEATTWYTLFSVIDVHITVTEGQQALGTVSLTPAPTTDTVVPLISDDPSVVVPATVTVPAGQSTATFAIDAPQDDDVEDGYAIVTAAYGDQTMPIMVTVHDDDVQALVLTTETLDLTTGDSGPVGVSLAYRPTSDVTVTIAIDPSAPSDPGAPATVDPTTLTFTHDDWDVPQQVSVQAVAAGSTTITLGAAGVASRQVAVSVTDPVGGP</sequence>
<dbReference type="SMART" id="SM00060">
    <property type="entry name" value="FN3"/>
    <property type="match status" value="4"/>
</dbReference>
<dbReference type="RefSeq" id="WP_367917296.1">
    <property type="nucleotide sequence ID" value="NZ_BAABAC010000003.1"/>
</dbReference>
<dbReference type="PANTHER" id="PTHR13817:SF73">
    <property type="entry name" value="FIBRONECTIN TYPE-III DOMAIN-CONTAINING PROTEIN"/>
    <property type="match status" value="1"/>
</dbReference>
<keyword evidence="6" id="KW-1185">Reference proteome</keyword>
<evidence type="ECO:0000259" key="4">
    <source>
        <dbReference type="PROSITE" id="PS50853"/>
    </source>
</evidence>
<gene>
    <name evidence="5" type="ORF">ACFQ3F_23220</name>
</gene>
<dbReference type="InterPro" id="IPR036116">
    <property type="entry name" value="FN3_sf"/>
</dbReference>
<dbReference type="PROSITE" id="PS50853">
    <property type="entry name" value="FN3"/>
    <property type="match status" value="3"/>
</dbReference>
<keyword evidence="2" id="KW-0326">Glycosidase</keyword>
<comment type="caution">
    <text evidence="5">The sequence shown here is derived from an EMBL/GenBank/DDBJ whole genome shotgun (WGS) entry which is preliminary data.</text>
</comment>
<evidence type="ECO:0000313" key="5">
    <source>
        <dbReference type="EMBL" id="MFD1250720.1"/>
    </source>
</evidence>
<evidence type="ECO:0000256" key="1">
    <source>
        <dbReference type="ARBA" id="ARBA00022737"/>
    </source>
</evidence>
<evidence type="ECO:0000313" key="6">
    <source>
        <dbReference type="Proteomes" id="UP001597229"/>
    </source>
</evidence>